<dbReference type="OrthoDB" id="408788at2759"/>
<dbReference type="HAMAP" id="MF_03152">
    <property type="entry name" value="TRM5"/>
    <property type="match status" value="1"/>
</dbReference>
<evidence type="ECO:0000256" key="10">
    <source>
        <dbReference type="HAMAP-Rule" id="MF_03152"/>
    </source>
</evidence>
<evidence type="ECO:0000256" key="3">
    <source>
        <dbReference type="ARBA" id="ARBA00022603"/>
    </source>
</evidence>
<dbReference type="PROSITE" id="PS51684">
    <property type="entry name" value="SAM_MT_TRM5_TYW2"/>
    <property type="match status" value="1"/>
</dbReference>
<dbReference type="InterPro" id="IPR029063">
    <property type="entry name" value="SAM-dependent_MTases_sf"/>
</dbReference>
<evidence type="ECO:0000256" key="12">
    <source>
        <dbReference type="SAM" id="Phobius"/>
    </source>
</evidence>
<feature type="transmembrane region" description="Helical" evidence="12">
    <location>
        <begin position="202"/>
        <end position="224"/>
    </location>
</feature>
<feature type="binding site" evidence="10">
    <location>
        <position position="857"/>
    </location>
    <ligand>
        <name>S-adenosyl-L-methionine</name>
        <dbReference type="ChEBI" id="CHEBI:59789"/>
    </ligand>
</feature>
<dbReference type="STRING" id="65357.A0A024FUM7"/>
<dbReference type="InterPro" id="IPR030382">
    <property type="entry name" value="MeTrfase_TRM5/TYW2"/>
</dbReference>
<keyword evidence="6 10" id="KW-0819">tRNA processing</keyword>
<evidence type="ECO:0000256" key="1">
    <source>
        <dbReference type="ARBA" id="ARBA00009775"/>
    </source>
</evidence>
<feature type="binding site" evidence="10">
    <location>
        <position position="769"/>
    </location>
    <ligand>
        <name>S-adenosyl-L-methionine</name>
        <dbReference type="ChEBI" id="CHEBI:59789"/>
    </ligand>
</feature>
<dbReference type="InterPro" id="IPR025792">
    <property type="entry name" value="tRNA_Gua_MeTrfase_euk"/>
</dbReference>
<keyword evidence="12" id="KW-0812">Transmembrane</keyword>
<evidence type="ECO:0000256" key="7">
    <source>
        <dbReference type="ARBA" id="ARBA00023128"/>
    </source>
</evidence>
<feature type="transmembrane region" description="Helical" evidence="12">
    <location>
        <begin position="66"/>
        <end position="87"/>
    </location>
</feature>
<gene>
    <name evidence="14" type="ORF">BN9_118130</name>
</gene>
<feature type="transmembrane region" description="Helical" evidence="12">
    <location>
        <begin position="99"/>
        <end position="121"/>
    </location>
</feature>
<feature type="transmembrane region" description="Helical" evidence="12">
    <location>
        <begin position="426"/>
        <end position="447"/>
    </location>
</feature>
<dbReference type="InParanoid" id="A0A024FUM7"/>
<organism evidence="14 15">
    <name type="scientific">Albugo candida</name>
    <dbReference type="NCBI Taxonomy" id="65357"/>
    <lineage>
        <taxon>Eukaryota</taxon>
        <taxon>Sar</taxon>
        <taxon>Stramenopiles</taxon>
        <taxon>Oomycota</taxon>
        <taxon>Peronosporomycetes</taxon>
        <taxon>Albuginales</taxon>
        <taxon>Albuginaceae</taxon>
        <taxon>Albugo</taxon>
    </lineage>
</organism>
<dbReference type="GO" id="GO:0002939">
    <property type="term" value="P:tRNA N1-guanine methylation"/>
    <property type="evidence" value="ECO:0007669"/>
    <property type="project" value="TreeGrafter"/>
</dbReference>
<feature type="transmembrane region" description="Helical" evidence="12">
    <location>
        <begin position="286"/>
        <end position="307"/>
    </location>
</feature>
<dbReference type="SUPFAM" id="SSF53335">
    <property type="entry name" value="S-adenosyl-L-methionine-dependent methyltransferases"/>
    <property type="match status" value="1"/>
</dbReference>
<reference evidence="14 15" key="1">
    <citation type="submission" date="2012-05" db="EMBL/GenBank/DDBJ databases">
        <title>Recombination and specialization in a pathogen metapopulation.</title>
        <authorList>
            <person name="Gardiner A."/>
            <person name="Kemen E."/>
            <person name="Schultz-Larsen T."/>
            <person name="MacLean D."/>
            <person name="Van Oosterhout C."/>
            <person name="Jones J.D.G."/>
        </authorList>
    </citation>
    <scope>NUCLEOTIDE SEQUENCE [LARGE SCALE GENOMIC DNA]</scope>
    <source>
        <strain evidence="14 15">Ac Nc2</strain>
    </source>
</reference>
<dbReference type="Gene3D" id="3.40.50.150">
    <property type="entry name" value="Vaccinia Virus protein VP39"/>
    <property type="match status" value="1"/>
</dbReference>
<keyword evidence="3 10" id="KW-0489">Methyltransferase</keyword>
<feature type="transmembrane region" description="Helical" evidence="12">
    <location>
        <begin position="163"/>
        <end position="182"/>
    </location>
</feature>
<keyword evidence="7 10" id="KW-0496">Mitochondrion</keyword>
<dbReference type="GO" id="GO:0070901">
    <property type="term" value="P:mitochondrial tRNA methylation"/>
    <property type="evidence" value="ECO:0007669"/>
    <property type="project" value="UniProtKB-ARBA"/>
</dbReference>
<feature type="region of interest" description="Disordered" evidence="11">
    <location>
        <begin position="948"/>
        <end position="968"/>
    </location>
</feature>
<dbReference type="InterPro" id="IPR056744">
    <property type="entry name" value="TRM5/TYW2-like_N"/>
</dbReference>
<feature type="binding site" evidence="10">
    <location>
        <begin position="836"/>
        <end position="837"/>
    </location>
    <ligand>
        <name>S-adenosyl-L-methionine</name>
        <dbReference type="ChEBI" id="CHEBI:59789"/>
    </ligand>
</feature>
<dbReference type="Pfam" id="PF02475">
    <property type="entry name" value="TRM5-TYW2_MTfase"/>
    <property type="match status" value="1"/>
</dbReference>
<dbReference type="PANTHER" id="PTHR23245">
    <property type="entry name" value="TRNA METHYLTRANSFERASE"/>
    <property type="match status" value="1"/>
</dbReference>
<dbReference type="EMBL" id="CAIX01000422">
    <property type="protein sequence ID" value="CCI10830.1"/>
    <property type="molecule type" value="Genomic_DNA"/>
</dbReference>
<evidence type="ECO:0000256" key="8">
    <source>
        <dbReference type="ARBA" id="ARBA00023242"/>
    </source>
</evidence>
<accession>A0A024FUM7</accession>
<dbReference type="PANTHER" id="PTHR23245:SF36">
    <property type="entry name" value="TRNA (GUANINE(37)-N1)-METHYLTRANSFERASE"/>
    <property type="match status" value="1"/>
</dbReference>
<evidence type="ECO:0000256" key="9">
    <source>
        <dbReference type="ARBA" id="ARBA00047783"/>
    </source>
</evidence>
<dbReference type="InterPro" id="IPR056743">
    <property type="entry name" value="TRM5-TYW2-like_MTfase"/>
</dbReference>
<feature type="transmembrane region" description="Helical" evidence="12">
    <location>
        <begin position="467"/>
        <end position="488"/>
    </location>
</feature>
<keyword evidence="5 10" id="KW-0949">S-adenosyl-L-methionine</keyword>
<proteinExistence type="inferred from homology"/>
<feature type="transmembrane region" description="Helical" evidence="12">
    <location>
        <begin position="230"/>
        <end position="251"/>
    </location>
</feature>
<feature type="domain" description="SAM-dependent methyltransferase TRM5/TYW2-type" evidence="13">
    <location>
        <begin position="680"/>
        <end position="941"/>
    </location>
</feature>
<feature type="binding site" evidence="10">
    <location>
        <begin position="808"/>
        <end position="809"/>
    </location>
    <ligand>
        <name>S-adenosyl-L-methionine</name>
        <dbReference type="ChEBI" id="CHEBI:59789"/>
    </ligand>
</feature>
<evidence type="ECO:0000256" key="5">
    <source>
        <dbReference type="ARBA" id="ARBA00022691"/>
    </source>
</evidence>
<keyword evidence="8 10" id="KW-0539">Nucleus</keyword>
<evidence type="ECO:0000313" key="14">
    <source>
        <dbReference type="EMBL" id="CCI10830.1"/>
    </source>
</evidence>
<feature type="transmembrane region" description="Helical" evidence="12">
    <location>
        <begin position="258"/>
        <end position="280"/>
    </location>
</feature>
<name>A0A024FUM7_9STRA</name>
<comment type="subunit">
    <text evidence="10">Monomer.</text>
</comment>
<protein>
    <recommendedName>
        <fullName evidence="10">tRNA (guanine(37)-N1)-methyltransferase</fullName>
        <ecNumber evidence="10">2.1.1.228</ecNumber>
    </recommendedName>
    <alternativeName>
        <fullName evidence="10">M1G-methyltransferase</fullName>
    </alternativeName>
    <alternativeName>
        <fullName evidence="10">tRNA [GM37] methyltransferase</fullName>
    </alternativeName>
    <alternativeName>
        <fullName evidence="10">tRNA methyltransferase 5 homolog</fullName>
    </alternativeName>
</protein>
<comment type="function">
    <text evidence="10">Specifically methylates the N1 position of guanosine-37 in various cytoplasmic and mitochondrial tRNAs. Methylation is not dependent on the nature of the nucleoside 5' of the target nucleoside. This is the first step in the biosynthesis of wybutosine (yW), a modified base adjacent to the anticodon of tRNAs and required for accurate decoding.</text>
</comment>
<keyword evidence="15" id="KW-1185">Reference proteome</keyword>
<evidence type="ECO:0000256" key="11">
    <source>
        <dbReference type="SAM" id="MobiDB-lite"/>
    </source>
</evidence>
<dbReference type="Pfam" id="PF25133">
    <property type="entry name" value="TYW2_N_2"/>
    <property type="match status" value="1"/>
</dbReference>
<keyword evidence="2 10" id="KW-0963">Cytoplasm</keyword>
<feature type="transmembrane region" description="Helical" evidence="12">
    <location>
        <begin position="133"/>
        <end position="157"/>
    </location>
</feature>
<evidence type="ECO:0000259" key="13">
    <source>
        <dbReference type="PROSITE" id="PS51684"/>
    </source>
</evidence>
<dbReference type="Gene3D" id="3.30.300.110">
    <property type="entry name" value="Met-10+ protein-like domains"/>
    <property type="match status" value="1"/>
</dbReference>
<dbReference type="GO" id="GO:0005759">
    <property type="term" value="C:mitochondrial matrix"/>
    <property type="evidence" value="ECO:0007669"/>
    <property type="project" value="UniProtKB-SubCell"/>
</dbReference>
<comment type="subcellular location">
    <subcellularLocation>
        <location evidence="10">Mitochondrion matrix</location>
    </subcellularLocation>
    <subcellularLocation>
        <location evidence="10">Nucleus</location>
    </subcellularLocation>
    <subcellularLocation>
        <location evidence="10">Cytoplasm</location>
    </subcellularLocation>
    <text evidence="10">Predominantly in the mitochondria and in the nucleus.</text>
</comment>
<comment type="caution">
    <text evidence="14">The sequence shown here is derived from an EMBL/GenBank/DDBJ whole genome shotgun (WGS) entry which is preliminary data.</text>
</comment>
<dbReference type="GO" id="GO:0005634">
    <property type="term" value="C:nucleus"/>
    <property type="evidence" value="ECO:0007669"/>
    <property type="project" value="UniProtKB-SubCell"/>
</dbReference>
<comment type="similarity">
    <text evidence="1">Belongs to the class I-like SAM-binding methyltransferase superfamily. TRM5/TYW2 family.</text>
</comment>
<dbReference type="EC" id="2.1.1.228" evidence="10"/>
<dbReference type="GO" id="GO:0052906">
    <property type="term" value="F:tRNA (guanine(37)-N1)-methyltransferase activity"/>
    <property type="evidence" value="ECO:0007669"/>
    <property type="project" value="UniProtKB-UniRule"/>
</dbReference>
<keyword evidence="12" id="KW-0472">Membrane</keyword>
<dbReference type="AlphaFoldDB" id="A0A024FUM7"/>
<evidence type="ECO:0000256" key="4">
    <source>
        <dbReference type="ARBA" id="ARBA00022679"/>
    </source>
</evidence>
<feature type="compositionally biased region" description="Basic and acidic residues" evidence="11">
    <location>
        <begin position="952"/>
        <end position="968"/>
    </location>
</feature>
<keyword evidence="12" id="KW-1133">Transmembrane helix</keyword>
<sequence>MQRSTKILPAEVTCKDSGFLPRTSFFRKYVMTLTKAGLQGEYSFLKLSAFLRYQECSHPNWRAWKILSLSTCPSIVFFFILNGLPLADPSKGWRKASHYYITSWISAFIAFCCNNCELTHVIHNLRLKVWQRIAVASVQATLLVLQKLFVAIIFNIFPVPFSLIWPVFLCQFAGYRMVSYWITGNSEYTTCNMHQRLKQYSLLYTSEEFVLLLYPALATLFIYLPSNHKFWVSIILPIPKTIMLSVTHHLCRRLAPDVSGIVATTLVQFFHALFFLMCLQTSKSDIALAISIAYKVFSMVQFCAAVYRSSSKLQKQLHELITLERLQETLSSPTGENALSVRLREAKNVVDATFSIMQYDDIVRRQYSLKDVIDTVKSNRIRQLTSTRPDGPSNQLILLKSIAVGTSAQRNAFVKRVMTMLHRNEHLLLCAYIDFIVPLLYSLVFWLPNTKYYIFMPPRDWTHLLESVRNIISSFVVAGVSLVVHVVAAQRWIRVSALQQIAFVLNNYLILVQIRERFHVPIRLAKRMRYKQITCDSARQSKALFLPIAMTAQLDKSVFQQTLRIVAVRTSSHKISQLVKLLHGNLLNVPKLRNVVSDPKTVTSDSIDQKCKLILLNERIRRKSDDTLILEGMPTEMNQKLIHEAVEFVDYHVDLNYNHFNVEQVLAKILPEHVQIPSSFECVGHIAHLNLRRPHLPFKHLIGQVILDKNQHIQTVVNKTDTIETEYRTFPMEILAGKKDLYVTVHESRAIFCFDYAQVYWNSRLQHEHARIVASFDATCDVVCDMMAGVGPFAVPLGKKGCVVYANDLNPHSYRYLTENIKRNKIAHKVSAWNLDGRVFVETLVKENKRFSQVLLNLPASAIDFLDVFVGGVFDNWNEDELPRIHCYCFSSAENSYERDVLERVEKVLGGTLDPSTTCFHLIRDVAPRKVMMCISFRLTRQLVSNASNRQHVSDSKRMKTSPHDVEA</sequence>
<comment type="similarity">
    <text evidence="10">Belongs to the TRM5 / TYW2 family.</text>
</comment>
<comment type="catalytic activity">
    <reaction evidence="9 10">
        <text>guanosine(37) in tRNA + S-adenosyl-L-methionine = N(1)-methylguanosine(37) in tRNA + S-adenosyl-L-homocysteine + H(+)</text>
        <dbReference type="Rhea" id="RHEA:36899"/>
        <dbReference type="Rhea" id="RHEA-COMP:10145"/>
        <dbReference type="Rhea" id="RHEA-COMP:10147"/>
        <dbReference type="ChEBI" id="CHEBI:15378"/>
        <dbReference type="ChEBI" id="CHEBI:57856"/>
        <dbReference type="ChEBI" id="CHEBI:59789"/>
        <dbReference type="ChEBI" id="CHEBI:73542"/>
        <dbReference type="ChEBI" id="CHEBI:74269"/>
        <dbReference type="EC" id="2.1.1.228"/>
    </reaction>
</comment>
<evidence type="ECO:0000256" key="6">
    <source>
        <dbReference type="ARBA" id="ARBA00022694"/>
    </source>
</evidence>
<dbReference type="FunFam" id="3.30.300.110:FF:000001">
    <property type="entry name" value="tRNA (guanine(37)-N1)-methyltransferase"/>
    <property type="match status" value="1"/>
</dbReference>
<evidence type="ECO:0000313" key="15">
    <source>
        <dbReference type="Proteomes" id="UP000053237"/>
    </source>
</evidence>
<evidence type="ECO:0000256" key="2">
    <source>
        <dbReference type="ARBA" id="ARBA00022490"/>
    </source>
</evidence>
<keyword evidence="4 10" id="KW-0808">Transferase</keyword>
<dbReference type="Proteomes" id="UP000053237">
    <property type="component" value="Unassembled WGS sequence"/>
</dbReference>